<accession>A0A7U3RYB6</accession>
<organism evidence="1 2">
    <name type="scientific">Bacillus phage Kirov</name>
    <dbReference type="NCBI Taxonomy" id="2783539"/>
    <lineage>
        <taxon>Viruses</taxon>
        <taxon>Duplodnaviria</taxon>
        <taxon>Heunggongvirae</taxon>
        <taxon>Uroviricota</taxon>
        <taxon>Caudoviricetes</taxon>
        <taxon>Andregratiavirinae</taxon>
        <taxon>Kirovvirus</taxon>
        <taxon>Kirovvirus kirov</taxon>
    </lineage>
</organism>
<evidence type="ECO:0000313" key="2">
    <source>
        <dbReference type="Proteomes" id="UP000594029"/>
    </source>
</evidence>
<dbReference type="Proteomes" id="UP000594029">
    <property type="component" value="Segment"/>
</dbReference>
<proteinExistence type="predicted"/>
<evidence type="ECO:0000313" key="1">
    <source>
        <dbReference type="EMBL" id="QOV08352.1"/>
    </source>
</evidence>
<reference evidence="1 2" key="1">
    <citation type="submission" date="2020-10" db="EMBL/GenBank/DDBJ databases">
        <authorList>
            <person name="Kazantseva O.A."/>
            <person name="Piligrimova E.G."/>
            <person name="Shadrin A.M."/>
        </authorList>
    </citation>
    <scope>NUCLEOTIDE SEQUENCE [LARGE SCALE GENOMIC DNA]</scope>
</reference>
<sequence length="124" mass="15036">MQGQDLLVEVFADEFEEYGEINMWEIEDYEGVTEYDDDINYNSGWYNYHLVTFTYKGKRYSYEYKTHTSDNVCDTEIFWDTFKEVTFDSLTLDKDWYSLAEVMYLLKLDPKEIEKLLDEVEEDE</sequence>
<protein>
    <submittedName>
        <fullName evidence="1">Uncharacterized protein</fullName>
    </submittedName>
</protein>
<gene>
    <name evidence="1" type="ORF">Kirov_153</name>
</gene>
<name>A0A7U3RYB6_9CAUD</name>
<keyword evidence="2" id="KW-1185">Reference proteome</keyword>
<dbReference type="EMBL" id="MW084976">
    <property type="protein sequence ID" value="QOV08352.1"/>
    <property type="molecule type" value="Genomic_DNA"/>
</dbReference>